<evidence type="ECO:0000256" key="4">
    <source>
        <dbReference type="SAM" id="MobiDB-lite"/>
    </source>
</evidence>
<proteinExistence type="predicted"/>
<dbReference type="Gene3D" id="6.10.250.3110">
    <property type="match status" value="1"/>
</dbReference>
<reference evidence="7 8" key="1">
    <citation type="journal article" date="2016" name="PLoS Pathog.">
        <title>Biosynthesis of antibiotic leucinostatins in bio-control fungus Purpureocillium lilacinum and their inhibition on phytophthora revealed by genome mining.</title>
        <authorList>
            <person name="Wang G."/>
            <person name="Liu Z."/>
            <person name="Lin R."/>
            <person name="Li E."/>
            <person name="Mao Z."/>
            <person name="Ling J."/>
            <person name="Yang Y."/>
            <person name="Yin W.B."/>
            <person name="Xie B."/>
        </authorList>
    </citation>
    <scope>NUCLEOTIDE SEQUENCE [LARGE SCALE GENOMIC DNA]</scope>
    <source>
        <strain evidence="7">170</strain>
    </source>
</reference>
<dbReference type="Pfam" id="PF14197">
    <property type="entry name" value="Cep57_CLD_2"/>
    <property type="match status" value="2"/>
</dbReference>
<evidence type="ECO:0000256" key="1">
    <source>
        <dbReference type="ARBA" id="ARBA00004267"/>
    </source>
</evidence>
<name>A0A179FC25_METCM</name>
<feature type="domain" description="PPC89 centrosome localisation" evidence="6">
    <location>
        <begin position="373"/>
        <end position="438"/>
    </location>
</feature>
<dbReference type="Pfam" id="PF06657">
    <property type="entry name" value="Cep57_MT_bd"/>
    <property type="match status" value="1"/>
</dbReference>
<evidence type="ECO:0000313" key="7">
    <source>
        <dbReference type="EMBL" id="OAQ62978.1"/>
    </source>
</evidence>
<dbReference type="GO" id="GO:0008017">
    <property type="term" value="F:microtubule binding"/>
    <property type="evidence" value="ECO:0007669"/>
    <property type="project" value="InterPro"/>
</dbReference>
<keyword evidence="3" id="KW-0206">Cytoskeleton</keyword>
<feature type="compositionally biased region" description="Polar residues" evidence="4">
    <location>
        <begin position="168"/>
        <end position="178"/>
    </location>
</feature>
<evidence type="ECO:0000256" key="2">
    <source>
        <dbReference type="ARBA" id="ARBA00022490"/>
    </source>
</evidence>
<evidence type="ECO:0000256" key="3">
    <source>
        <dbReference type="ARBA" id="ARBA00023212"/>
    </source>
</evidence>
<evidence type="ECO:0000313" key="8">
    <source>
        <dbReference type="Proteomes" id="UP000078397"/>
    </source>
</evidence>
<feature type="compositionally biased region" description="Basic and acidic residues" evidence="4">
    <location>
        <begin position="135"/>
        <end position="145"/>
    </location>
</feature>
<dbReference type="InterPro" id="IPR024957">
    <property type="entry name" value="Cep57_MT-bd_dom"/>
</dbReference>
<dbReference type="EMBL" id="LSBJ02000006">
    <property type="protein sequence ID" value="OAQ62978.1"/>
    <property type="molecule type" value="Genomic_DNA"/>
</dbReference>
<dbReference type="PANTHER" id="PTHR19336:SF9">
    <property type="entry name" value="SPINDLE POLE BODY PROTEIN PPC89"/>
    <property type="match status" value="1"/>
</dbReference>
<protein>
    <recommendedName>
        <fullName evidence="9">Rhoptry protein</fullName>
    </recommendedName>
</protein>
<feature type="compositionally biased region" description="Polar residues" evidence="4">
    <location>
        <begin position="671"/>
        <end position="681"/>
    </location>
</feature>
<dbReference type="KEGG" id="pchm:VFPPC_08898"/>
<evidence type="ECO:0008006" key="9">
    <source>
        <dbReference type="Google" id="ProtNLM"/>
    </source>
</evidence>
<keyword evidence="8" id="KW-1185">Reference proteome</keyword>
<gene>
    <name evidence="7" type="ORF">VFPPC_08898</name>
</gene>
<evidence type="ECO:0000259" key="6">
    <source>
        <dbReference type="Pfam" id="PF14197"/>
    </source>
</evidence>
<dbReference type="AlphaFoldDB" id="A0A179FC25"/>
<feature type="compositionally biased region" description="Polar residues" evidence="4">
    <location>
        <begin position="749"/>
        <end position="758"/>
    </location>
</feature>
<feature type="domain" description="PPC89 centrosome localisation" evidence="6">
    <location>
        <begin position="557"/>
        <end position="620"/>
    </location>
</feature>
<dbReference type="InterPro" id="IPR051756">
    <property type="entry name" value="Centrosomal_MT-associated"/>
</dbReference>
<feature type="compositionally biased region" description="Polar residues" evidence="4">
    <location>
        <begin position="20"/>
        <end position="44"/>
    </location>
</feature>
<accession>A0A179FC25</accession>
<dbReference type="InterPro" id="IPR025925">
    <property type="entry name" value="PPC89_CLD"/>
</dbReference>
<dbReference type="OrthoDB" id="76453at2759"/>
<sequence length="1008" mass="113229">METDAVHRYRSRILREMNANRANPFNSPPSSTGSHGTVTMSSLFSDPEGESTRRLNEDIARVTAPRKLPVNWDAAHRKWPEYFSKPNTNNAPIFDDAVDTRPWKAQSKENKPPVSNVKFTLDDSTQDIWPGRTKTRAEMQPRVDNESDISSILDKSPARPTSYYGMAKSQQNPSPLSKTHTRAPSEPIANQQRRPSITDALNRLQRASLSPRNDHQDSPHMSSAKSSLTAVPPSPASMASPGRDTSNVRSFFMPDVSHLGDFVTGTLKFSGSMKNGVPIFVKHGKVHDRQERPAAAAHAQVDALEIPQDEEKIFVSMDMIRDEIVSLQGAHDKVQEYAEGLQLQVERLEAQLRHGKFSGDNESEKMLVQKRKLELEVASLRAQLDEASRKLTTNEIANDSVAHERDRAISRLQDACEDISKLTRKLSVREKELSTSRELLETSDQARQDNDTLRRDLVSLKHSRDALELDNASLRTDNENLRKEQKRLRNEVDSLRANKSARGEESGLVAENKSLRATNDRLTEENEDLRENLDGAQHELDVAREEIDSLRATIETMTQEKSALQGDNDSLVRHNEKYFNENKILRRENSGFERSVHDLHEENLKMKEEVDFLKQQLDHFRPAHKNEVSGRVEETEENMTSAYFIPDITVKTNGSQPAEATETRDMPTLPEVTSQGYITEQETQELPRRAGNSRQRSRSRPRTASKGVAFSIPEKSALRNKNSGNAANQGSKRRQPERPSMTDLDQNDDTTGGFQSEDFTNQDAAVVFDLSVKDINVQPQRDVTTHSNTSRRASHSRPAQQHTMELDATNATNKTNHDTCPVLSVDARRVLDGLCEHSCRNCIVCSRITSHRGVISASEAASGKKRVAVSRPVPVTDRNIAGDDLTIRPAQSPGHALALVIKGLEDETEHLQMELSRLQAEYNKSDKSIGRRERLSLAESIRTLLKRMEVKNDQIYTLYDVLEGQKAAGQAMTEEEVEMTVLNITGMTVRDVTGGSEQFTWEGIQETN</sequence>
<dbReference type="STRING" id="1380566.A0A179FC25"/>
<feature type="domain" description="Cep57 centrosome microtubule-binding" evidence="5">
    <location>
        <begin position="886"/>
        <end position="961"/>
    </location>
</feature>
<dbReference type="Gene3D" id="1.20.58.90">
    <property type="match status" value="1"/>
</dbReference>
<feature type="region of interest" description="Disordered" evidence="4">
    <location>
        <begin position="125"/>
        <end position="196"/>
    </location>
</feature>
<dbReference type="GeneID" id="28851517"/>
<feature type="compositionally biased region" description="Basic and acidic residues" evidence="4">
    <location>
        <begin position="493"/>
        <end position="505"/>
    </location>
</feature>
<feature type="compositionally biased region" description="Polar residues" evidence="4">
    <location>
        <begin position="219"/>
        <end position="229"/>
    </location>
</feature>
<feature type="compositionally biased region" description="Polar residues" evidence="4">
    <location>
        <begin position="779"/>
        <end position="814"/>
    </location>
</feature>
<dbReference type="PANTHER" id="PTHR19336">
    <property type="entry name" value="UNCHARACTERIZED DUF1167"/>
    <property type="match status" value="1"/>
</dbReference>
<feature type="compositionally biased region" description="Polar residues" evidence="4">
    <location>
        <begin position="719"/>
        <end position="730"/>
    </location>
</feature>
<dbReference type="GO" id="GO:0005815">
    <property type="term" value="C:microtubule organizing center"/>
    <property type="evidence" value="ECO:0007669"/>
    <property type="project" value="UniProtKB-SubCell"/>
</dbReference>
<keyword evidence="2" id="KW-0963">Cytoplasm</keyword>
<dbReference type="RefSeq" id="XP_018140558.1">
    <property type="nucleotide sequence ID" value="XM_018287523.1"/>
</dbReference>
<feature type="region of interest" description="Disordered" evidence="4">
    <location>
        <begin position="209"/>
        <end position="244"/>
    </location>
</feature>
<dbReference type="Proteomes" id="UP000078397">
    <property type="component" value="Unassembled WGS sequence"/>
</dbReference>
<feature type="region of interest" description="Disordered" evidence="4">
    <location>
        <begin position="779"/>
        <end position="818"/>
    </location>
</feature>
<organism evidence="7 8">
    <name type="scientific">Pochonia chlamydosporia 170</name>
    <dbReference type="NCBI Taxonomy" id="1380566"/>
    <lineage>
        <taxon>Eukaryota</taxon>
        <taxon>Fungi</taxon>
        <taxon>Dikarya</taxon>
        <taxon>Ascomycota</taxon>
        <taxon>Pezizomycotina</taxon>
        <taxon>Sordariomycetes</taxon>
        <taxon>Hypocreomycetidae</taxon>
        <taxon>Hypocreales</taxon>
        <taxon>Clavicipitaceae</taxon>
        <taxon>Pochonia</taxon>
    </lineage>
</organism>
<evidence type="ECO:0000259" key="5">
    <source>
        <dbReference type="Pfam" id="PF06657"/>
    </source>
</evidence>
<comment type="subcellular location">
    <subcellularLocation>
        <location evidence="1">Cytoplasm</location>
        <location evidence="1">Cytoskeleton</location>
        <location evidence="1">Microtubule organizing center</location>
    </subcellularLocation>
</comment>
<feature type="region of interest" description="Disordered" evidence="4">
    <location>
        <begin position="651"/>
        <end position="758"/>
    </location>
</feature>
<comment type="caution">
    <text evidence="7">The sequence shown here is derived from an EMBL/GenBank/DDBJ whole genome shotgun (WGS) entry which is preliminary data.</text>
</comment>
<feature type="region of interest" description="Disordered" evidence="4">
    <location>
        <begin position="493"/>
        <end position="513"/>
    </location>
</feature>
<feature type="region of interest" description="Disordered" evidence="4">
    <location>
        <begin position="19"/>
        <end position="54"/>
    </location>
</feature>